<evidence type="ECO:0000256" key="1">
    <source>
        <dbReference type="ARBA" id="ARBA00022723"/>
    </source>
</evidence>
<dbReference type="Proteomes" id="UP000655225">
    <property type="component" value="Unassembled WGS sequence"/>
</dbReference>
<sequence>MDRRWKPNVELAPNCPRCNSSNTKFCYYNNYSLTQPRYFCKGCRRYWTKGGSLRNVPVGGGYRKNRRGKSVRISTGRSSSYGSVLAGVGRSVSPPHDPTRSSASPIDLALVYAKFLNQQPEVNPGLVIPELPREFGASFDLPIISDPNSHSQVHFSQEHGLAGCQGLSNPSLETHLSGGHQVCLGEFDLNHKQQDRISQFTVSDTGNYELQPFPAEEVVQDLFWLNPPVVGSNFSCHPMQLQRLEPVTEDRSTLHSNNPLNGNWSCFDWSSYGTFSGH</sequence>
<accession>A0A835DHB7</accession>
<proteinExistence type="predicted"/>
<evidence type="ECO:0000313" key="12">
    <source>
        <dbReference type="EMBL" id="KAF8403381.1"/>
    </source>
</evidence>
<keyword evidence="7 8" id="KW-0539">Nucleus</keyword>
<evidence type="ECO:0000256" key="4">
    <source>
        <dbReference type="ARBA" id="ARBA00023015"/>
    </source>
</evidence>
<feature type="domain" description="Dof-type" evidence="11">
    <location>
        <begin position="13"/>
        <end position="67"/>
    </location>
</feature>
<dbReference type="GO" id="GO:0003700">
    <property type="term" value="F:DNA-binding transcription factor activity"/>
    <property type="evidence" value="ECO:0007669"/>
    <property type="project" value="UniProtKB-UniRule"/>
</dbReference>
<dbReference type="InterPro" id="IPR045174">
    <property type="entry name" value="Dof"/>
</dbReference>
<evidence type="ECO:0000256" key="3">
    <source>
        <dbReference type="ARBA" id="ARBA00022833"/>
    </source>
</evidence>
<dbReference type="PROSITE" id="PS01361">
    <property type="entry name" value="ZF_DOF_1"/>
    <property type="match status" value="1"/>
</dbReference>
<dbReference type="PANTHER" id="PTHR31992">
    <property type="entry name" value="DOF ZINC FINGER PROTEIN DOF1.4-RELATED"/>
    <property type="match status" value="1"/>
</dbReference>
<comment type="subcellular location">
    <subcellularLocation>
        <location evidence="8 9">Nucleus</location>
    </subcellularLocation>
</comment>
<keyword evidence="2 8" id="KW-0863">Zinc-finger</keyword>
<comment type="function">
    <text evidence="9">Transcription factor that binds specifically to a 5'-AA[AG]G-3' consensus core sequence.</text>
</comment>
<evidence type="ECO:0000256" key="2">
    <source>
        <dbReference type="ARBA" id="ARBA00022771"/>
    </source>
</evidence>
<dbReference type="EMBL" id="JABCRI010000007">
    <property type="protein sequence ID" value="KAF8403381.1"/>
    <property type="molecule type" value="Genomic_DNA"/>
</dbReference>
<dbReference type="PROSITE" id="PS50884">
    <property type="entry name" value="ZF_DOF_2"/>
    <property type="match status" value="1"/>
</dbReference>
<keyword evidence="4 9" id="KW-0805">Transcription regulation</keyword>
<dbReference type="OMA" id="HESHNIQ"/>
<dbReference type="InterPro" id="IPR003851">
    <property type="entry name" value="Znf_Dof"/>
</dbReference>
<evidence type="ECO:0000256" key="9">
    <source>
        <dbReference type="RuleBase" id="RU369094"/>
    </source>
</evidence>
<feature type="region of interest" description="Disordered" evidence="10">
    <location>
        <begin position="58"/>
        <end position="77"/>
    </location>
</feature>
<gene>
    <name evidence="12" type="ORF">HHK36_011483</name>
</gene>
<name>A0A835DHB7_TETSI</name>
<organism evidence="12 13">
    <name type="scientific">Tetracentron sinense</name>
    <name type="common">Spur-leaf</name>
    <dbReference type="NCBI Taxonomy" id="13715"/>
    <lineage>
        <taxon>Eukaryota</taxon>
        <taxon>Viridiplantae</taxon>
        <taxon>Streptophyta</taxon>
        <taxon>Embryophyta</taxon>
        <taxon>Tracheophyta</taxon>
        <taxon>Spermatophyta</taxon>
        <taxon>Magnoliopsida</taxon>
        <taxon>Trochodendrales</taxon>
        <taxon>Trochodendraceae</taxon>
        <taxon>Tetracentron</taxon>
    </lineage>
</organism>
<dbReference type="GO" id="GO:0008270">
    <property type="term" value="F:zinc ion binding"/>
    <property type="evidence" value="ECO:0007669"/>
    <property type="project" value="UniProtKB-KW"/>
</dbReference>
<keyword evidence="13" id="KW-1185">Reference proteome</keyword>
<evidence type="ECO:0000256" key="7">
    <source>
        <dbReference type="ARBA" id="ARBA00023242"/>
    </source>
</evidence>
<reference evidence="12 13" key="1">
    <citation type="submission" date="2020-04" db="EMBL/GenBank/DDBJ databases">
        <title>Plant Genome Project.</title>
        <authorList>
            <person name="Zhang R.-G."/>
        </authorList>
    </citation>
    <scope>NUCLEOTIDE SEQUENCE [LARGE SCALE GENOMIC DNA]</scope>
    <source>
        <strain evidence="12">YNK0</strain>
        <tissue evidence="12">Leaf</tissue>
    </source>
</reference>
<dbReference type="AlphaFoldDB" id="A0A835DHB7"/>
<evidence type="ECO:0000256" key="8">
    <source>
        <dbReference type="PROSITE-ProRule" id="PRU00071"/>
    </source>
</evidence>
<evidence type="ECO:0000256" key="5">
    <source>
        <dbReference type="ARBA" id="ARBA00023125"/>
    </source>
</evidence>
<comment type="caution">
    <text evidence="12">The sequence shown here is derived from an EMBL/GenBank/DDBJ whole genome shotgun (WGS) entry which is preliminary data.</text>
</comment>
<dbReference type="GO" id="GO:0003677">
    <property type="term" value="F:DNA binding"/>
    <property type="evidence" value="ECO:0007669"/>
    <property type="project" value="UniProtKB-UniRule"/>
</dbReference>
<evidence type="ECO:0000259" key="11">
    <source>
        <dbReference type="PROSITE" id="PS50884"/>
    </source>
</evidence>
<dbReference type="GO" id="GO:0005634">
    <property type="term" value="C:nucleus"/>
    <property type="evidence" value="ECO:0007669"/>
    <property type="project" value="UniProtKB-SubCell"/>
</dbReference>
<protein>
    <recommendedName>
        <fullName evidence="9">Dof zinc finger protein</fullName>
    </recommendedName>
</protein>
<evidence type="ECO:0000256" key="10">
    <source>
        <dbReference type="SAM" id="MobiDB-lite"/>
    </source>
</evidence>
<dbReference type="Pfam" id="PF02701">
    <property type="entry name" value="Zn_ribbon_Dof"/>
    <property type="match status" value="1"/>
</dbReference>
<keyword evidence="3 9" id="KW-0862">Zinc</keyword>
<keyword evidence="1 9" id="KW-0479">Metal-binding</keyword>
<evidence type="ECO:0000313" key="13">
    <source>
        <dbReference type="Proteomes" id="UP000655225"/>
    </source>
</evidence>
<keyword evidence="6 9" id="KW-0804">Transcription</keyword>
<dbReference type="OrthoDB" id="1927254at2759"/>
<evidence type="ECO:0000256" key="6">
    <source>
        <dbReference type="ARBA" id="ARBA00023163"/>
    </source>
</evidence>
<keyword evidence="5 8" id="KW-0238">DNA-binding</keyword>